<protein>
    <recommendedName>
        <fullName evidence="6">Cargo-transport protein YPP1</fullName>
    </recommendedName>
</protein>
<evidence type="ECO:0000313" key="8">
    <source>
        <dbReference type="EMBL" id="CCC67278.1"/>
    </source>
</evidence>
<dbReference type="OMA" id="VSFKIVC"/>
<comment type="similarity">
    <text evidence="5">Belongs to the YPP1 family.</text>
</comment>
<dbReference type="GO" id="GO:0005768">
    <property type="term" value="C:endosome"/>
    <property type="evidence" value="ECO:0007669"/>
    <property type="project" value="EnsemblFungi"/>
</dbReference>
<dbReference type="PROSITE" id="PS50005">
    <property type="entry name" value="TPR"/>
    <property type="match status" value="1"/>
</dbReference>
<dbReference type="PANTHER" id="PTHR23083:SF464">
    <property type="entry name" value="TETRATRICOPEPTIDE REPEAT DOMAIN 7, ISOFORM A"/>
    <property type="match status" value="1"/>
</dbReference>
<dbReference type="GO" id="GO:0005886">
    <property type="term" value="C:plasma membrane"/>
    <property type="evidence" value="ECO:0007669"/>
    <property type="project" value="UniProtKB-SubCell"/>
</dbReference>
<comment type="subcellular location">
    <subcellularLocation>
        <location evidence="2">Cell membrane</location>
        <topology evidence="2">Peripheral membrane protein</topology>
        <orientation evidence="2">Cytoplasmic side</orientation>
    </subcellularLocation>
    <subcellularLocation>
        <location evidence="3">Cytoplasmic granule</location>
    </subcellularLocation>
</comment>
<reference key="2">
    <citation type="submission" date="2011-08" db="EMBL/GenBank/DDBJ databases">
        <title>Genome sequence of Naumovozyma castellii.</title>
        <authorList>
            <person name="Gordon J.L."/>
            <person name="Armisen D."/>
            <person name="Proux-Wera E."/>
            <person name="OhEigeartaigh S.S."/>
            <person name="Byrne K.P."/>
            <person name="Wolfe K.H."/>
        </authorList>
    </citation>
    <scope>NUCLEOTIDE SEQUENCE</scope>
    <source>
        <strain>Type strain:CBS 4309</strain>
    </source>
</reference>
<reference evidence="8 9" key="1">
    <citation type="journal article" date="2011" name="Proc. Natl. Acad. Sci. U.S.A.">
        <title>Evolutionary erosion of yeast sex chromosomes by mating-type switching accidents.</title>
        <authorList>
            <person name="Gordon J.L."/>
            <person name="Armisen D."/>
            <person name="Proux-Wera E."/>
            <person name="Oheigeartaigh S.S."/>
            <person name="Byrne K.P."/>
            <person name="Wolfe K.H."/>
        </authorList>
    </citation>
    <scope>NUCLEOTIDE SEQUENCE [LARGE SCALE GENOMIC DNA]</scope>
    <source>
        <strain evidence="9">ATCC 76901 / BCRC 22586 / CBS 4309 / NBRC 1992 / NRRL Y-12630</strain>
    </source>
</reference>
<dbReference type="RefSeq" id="XP_003673659.1">
    <property type="nucleotide sequence ID" value="XM_003673611.1"/>
</dbReference>
<evidence type="ECO:0000256" key="2">
    <source>
        <dbReference type="ARBA" id="ARBA00004413"/>
    </source>
</evidence>
<dbReference type="CDD" id="cd23270">
    <property type="entry name" value="YPP1"/>
    <property type="match status" value="1"/>
</dbReference>
<dbReference type="Gene3D" id="1.25.40.10">
    <property type="entry name" value="Tetratricopeptide repeat domain"/>
    <property type="match status" value="1"/>
</dbReference>
<dbReference type="AlphaFoldDB" id="G0V730"/>
<dbReference type="InterPro" id="IPR019734">
    <property type="entry name" value="TPR_rpt"/>
</dbReference>
<gene>
    <name evidence="8" type="primary">NCAS0A07200</name>
    <name evidence="8" type="ordered locus">NCAS_0A07200</name>
</gene>
<sequence>MTNKIVDSIQFSLQSRQLGATAFKSGNANLDHVLSLQFRVYYHALGDGLTTSVATVLLDQCLKLNTIFNESVITVENRDFEVQELAHLTLYNLLGILYYHTNDVVNAKKFLNKMLNVTFSKQIVSHNEDFITLLRLENLYYRGLLLTRDEGTSLYYTELLKILNKIPQTSEGQLHQYLYLISEFLTQNGKIKPSHILKSFKVTNPLTCLLSILSLDKLSEQDLDLNGIDGMFLSLGNKVLQNSKFPNANEINNPQLKQVHFFLQYYFKNCFHKNSSMGKEDKNKWHRFIIDSMGKTFRSTIVSKTAMIFFNLIDSRREAILNFVNIIKYTEKERELNHGIYKNIVSFIDSYAIILSSCSKSNDIEGIFNFQKTTTQLHNLLILFYKDYQFPLQQQQPLSNDIQMSTSTKLHLPKNVTTTLLQAWNTLYNCGKSNLPDIISGKLSEYLLNAMSLHTTNKQETVNLQFQFAYNLAQQNRIEQCITFLEDELLLSNQFCYKAWHLLALCYSTQEDKEKSYKIVNSALNAMLEVNDTPQEWSWKERWQLIQLKLTQLQLVEEIFGTVEALQMLEELFDLYNDLFDDSNELVIQQEAAIRKNILLRKEFLLQMIWLFAGNLYMKLGGEDGLKETSDAINEAKKIGKEFNNLNASILTGYMYMNRGESKKALKEFEKVLYYDDSNVEALIGFAGLVFPENLTDEEQDLEKYYKFNILPMNEDLEESTSESTTTPTIQTTQELIPKHSVSESIFVNEIDESAGIARLKFLLECSIMNSLEAYHSPDIWWYLALIYEKYQDKEYEKSLLNCIKFQENNPIRAFKYCNY</sequence>
<dbReference type="HOGENOM" id="CLU_019616_0_0_1"/>
<evidence type="ECO:0000313" key="9">
    <source>
        <dbReference type="Proteomes" id="UP000001640"/>
    </source>
</evidence>
<dbReference type="GO" id="GO:0006623">
    <property type="term" value="P:protein targeting to vacuole"/>
    <property type="evidence" value="ECO:0007669"/>
    <property type="project" value="EnsemblFungi"/>
</dbReference>
<evidence type="ECO:0000256" key="3">
    <source>
        <dbReference type="ARBA" id="ARBA00004463"/>
    </source>
</evidence>
<accession>G0V730</accession>
<dbReference type="GO" id="GO:0072659">
    <property type="term" value="P:protein localization to plasma membrane"/>
    <property type="evidence" value="ECO:0007669"/>
    <property type="project" value="EnsemblFungi"/>
</dbReference>
<evidence type="ECO:0000256" key="4">
    <source>
        <dbReference type="ARBA" id="ARBA00022583"/>
    </source>
</evidence>
<evidence type="ECO:0000256" key="7">
    <source>
        <dbReference type="PROSITE-ProRule" id="PRU00339"/>
    </source>
</evidence>
<evidence type="ECO:0000256" key="6">
    <source>
        <dbReference type="ARBA" id="ARBA00039231"/>
    </source>
</evidence>
<keyword evidence="9" id="KW-1185">Reference proteome</keyword>
<dbReference type="STRING" id="1064592.G0V730"/>
<dbReference type="EMBL" id="HE576752">
    <property type="protein sequence ID" value="CCC67278.1"/>
    <property type="molecule type" value="Genomic_DNA"/>
</dbReference>
<keyword evidence="4" id="KW-0254">Endocytosis</keyword>
<organism evidence="8 9">
    <name type="scientific">Naumovozyma castellii</name>
    <name type="common">Yeast</name>
    <name type="synonym">Saccharomyces castellii</name>
    <dbReference type="NCBI Taxonomy" id="27288"/>
    <lineage>
        <taxon>Eukaryota</taxon>
        <taxon>Fungi</taxon>
        <taxon>Dikarya</taxon>
        <taxon>Ascomycota</taxon>
        <taxon>Saccharomycotina</taxon>
        <taxon>Saccharomycetes</taxon>
        <taxon>Saccharomycetales</taxon>
        <taxon>Saccharomycetaceae</taxon>
        <taxon>Naumovozyma</taxon>
    </lineage>
</organism>
<dbReference type="FunCoup" id="G0V730">
    <property type="interactions" value="287"/>
</dbReference>
<feature type="repeat" description="TPR" evidence="7">
    <location>
        <begin position="646"/>
        <end position="679"/>
    </location>
</feature>
<dbReference type="GO" id="GO:0006898">
    <property type="term" value="P:receptor-mediated endocytosis"/>
    <property type="evidence" value="ECO:0007669"/>
    <property type="project" value="EnsemblFungi"/>
</dbReference>
<dbReference type="InParanoid" id="G0V730"/>
<dbReference type="SUPFAM" id="SSF48452">
    <property type="entry name" value="TPR-like"/>
    <property type="match status" value="1"/>
</dbReference>
<dbReference type="OrthoDB" id="29013at2759"/>
<dbReference type="PANTHER" id="PTHR23083">
    <property type="entry name" value="TETRATRICOPEPTIDE REPEAT PROTEIN, TPR"/>
    <property type="match status" value="1"/>
</dbReference>
<dbReference type="KEGG" id="ncs:NCAS_0A07200"/>
<dbReference type="InterPro" id="IPR051722">
    <property type="entry name" value="Endocytosis_PI4K-reg_protein"/>
</dbReference>
<dbReference type="Proteomes" id="UP000001640">
    <property type="component" value="Chromosome 1"/>
</dbReference>
<name>G0V730_NAUCA</name>
<dbReference type="GeneID" id="96900757"/>
<dbReference type="eggNOG" id="ENOG502QV6B">
    <property type="taxonomic scope" value="Eukaryota"/>
</dbReference>
<comment type="function">
    <text evidence="1">Involved in endocytosis.</text>
</comment>
<proteinExistence type="inferred from homology"/>
<dbReference type="InterPro" id="IPR011990">
    <property type="entry name" value="TPR-like_helical_dom_sf"/>
</dbReference>
<dbReference type="GO" id="GO:0030479">
    <property type="term" value="C:actin cortical patch"/>
    <property type="evidence" value="ECO:0007669"/>
    <property type="project" value="EnsemblFungi"/>
</dbReference>
<keyword evidence="7" id="KW-0802">TPR repeat</keyword>
<evidence type="ECO:0000256" key="5">
    <source>
        <dbReference type="ARBA" id="ARBA00038251"/>
    </source>
</evidence>
<evidence type="ECO:0000256" key="1">
    <source>
        <dbReference type="ARBA" id="ARBA00002550"/>
    </source>
</evidence>
<dbReference type="GO" id="GO:0005829">
    <property type="term" value="C:cytosol"/>
    <property type="evidence" value="ECO:0007669"/>
    <property type="project" value="EnsemblFungi"/>
</dbReference>